<evidence type="ECO:0000256" key="2">
    <source>
        <dbReference type="ARBA" id="ARBA00023015"/>
    </source>
</evidence>
<dbReference type="NCBIfam" id="TIGR03298">
    <property type="entry name" value="argP"/>
    <property type="match status" value="1"/>
</dbReference>
<dbReference type="PROSITE" id="PS50931">
    <property type="entry name" value="HTH_LYSR"/>
    <property type="match status" value="1"/>
</dbReference>
<evidence type="ECO:0000256" key="4">
    <source>
        <dbReference type="ARBA" id="ARBA00023163"/>
    </source>
</evidence>
<dbReference type="PANTHER" id="PTHR30579">
    <property type="entry name" value="TRANSCRIPTIONAL REGULATOR"/>
    <property type="match status" value="1"/>
</dbReference>
<accession>A0A1I3UJS5</accession>
<dbReference type="GO" id="GO:0003677">
    <property type="term" value="F:DNA binding"/>
    <property type="evidence" value="ECO:0007669"/>
    <property type="project" value="UniProtKB-KW"/>
</dbReference>
<dbReference type="SUPFAM" id="SSF53850">
    <property type="entry name" value="Periplasmic binding protein-like II"/>
    <property type="match status" value="1"/>
</dbReference>
<evidence type="ECO:0000259" key="5">
    <source>
        <dbReference type="PROSITE" id="PS50931"/>
    </source>
</evidence>
<keyword evidence="2" id="KW-0805">Transcription regulation</keyword>
<comment type="similarity">
    <text evidence="1">Belongs to the LysR transcriptional regulatory family.</text>
</comment>
<dbReference type="InterPro" id="IPR036388">
    <property type="entry name" value="WH-like_DNA-bd_sf"/>
</dbReference>
<dbReference type="Pfam" id="PF00126">
    <property type="entry name" value="HTH_1"/>
    <property type="match status" value="1"/>
</dbReference>
<evidence type="ECO:0000313" key="6">
    <source>
        <dbReference type="EMBL" id="SFJ82066.1"/>
    </source>
</evidence>
<gene>
    <name evidence="6" type="ORF">SAMN04488138_11173</name>
</gene>
<keyword evidence="3" id="KW-0238">DNA-binding</keyword>
<dbReference type="InterPro" id="IPR050176">
    <property type="entry name" value="LTTR"/>
</dbReference>
<dbReference type="SUPFAM" id="SSF46785">
    <property type="entry name" value="Winged helix' DNA-binding domain"/>
    <property type="match status" value="1"/>
</dbReference>
<dbReference type="Gene3D" id="3.40.190.290">
    <property type="match status" value="1"/>
</dbReference>
<dbReference type="InterPro" id="IPR036390">
    <property type="entry name" value="WH_DNA-bd_sf"/>
</dbReference>
<evidence type="ECO:0000313" key="7">
    <source>
        <dbReference type="Proteomes" id="UP000183299"/>
    </source>
</evidence>
<proteinExistence type="inferred from homology"/>
<dbReference type="Gene3D" id="1.10.10.10">
    <property type="entry name" value="Winged helix-like DNA-binding domain superfamily/Winged helix DNA-binding domain"/>
    <property type="match status" value="1"/>
</dbReference>
<protein>
    <submittedName>
        <fullName evidence="6">Transcriptional regulator, LysR family</fullName>
    </submittedName>
</protein>
<dbReference type="InterPro" id="IPR005119">
    <property type="entry name" value="LysR_subst-bd"/>
</dbReference>
<dbReference type="Proteomes" id="UP000183299">
    <property type="component" value="Unassembled WGS sequence"/>
</dbReference>
<dbReference type="PANTHER" id="PTHR30579:SF2">
    <property type="entry name" value="HTH-TYPE TRANSCRIPTIONAL REGULATOR ARGP"/>
    <property type="match status" value="1"/>
</dbReference>
<keyword evidence="7" id="KW-1185">Reference proteome</keyword>
<evidence type="ECO:0000256" key="1">
    <source>
        <dbReference type="ARBA" id="ARBA00009437"/>
    </source>
</evidence>
<dbReference type="NCBIfam" id="NF002964">
    <property type="entry name" value="PRK03635.1"/>
    <property type="match status" value="1"/>
</dbReference>
<dbReference type="GeneID" id="98665775"/>
<dbReference type="RefSeq" id="WP_066604866.1">
    <property type="nucleotide sequence ID" value="NZ_FORY01000011.1"/>
</dbReference>
<keyword evidence="4" id="KW-0804">Transcription</keyword>
<sequence length="294" mass="31780">MLNSSDYPALTALAAVLHAGSFEAAANRLSVTPSAVSQRIKGLEDRLGTVLVLRGTPCTGTETGRRLARHMEEIGLMERQLAQDLGQSDKAAPIHVPLAVNADSLATWFCAAMAPIEGLLFQLQIDDQDHSANWLKRGKVMAAVSSRDTPVSGCDLHPLGKLRYLAVATPAFVARHFPDGLTPDALSCAPSMIYDEKDRLPDIWITARTEQRVPLPTHRIPSTHGFVDAALAGLGWGLNPHRLLEPHLSAGRLVPLSPDPLDIPLYWHVSRLSAAHLADVTEAVKEAAKAYLIQ</sequence>
<dbReference type="OrthoDB" id="3252676at2"/>
<dbReference type="Pfam" id="PF03466">
    <property type="entry name" value="LysR_substrate"/>
    <property type="match status" value="1"/>
</dbReference>
<dbReference type="InterPro" id="IPR017685">
    <property type="entry name" value="ArgP"/>
</dbReference>
<dbReference type="GO" id="GO:0003700">
    <property type="term" value="F:DNA-binding transcription factor activity"/>
    <property type="evidence" value="ECO:0007669"/>
    <property type="project" value="InterPro"/>
</dbReference>
<organism evidence="6 7">
    <name type="scientific">Celeribacter halophilus</name>
    <dbReference type="NCBI Taxonomy" id="576117"/>
    <lineage>
        <taxon>Bacteria</taxon>
        <taxon>Pseudomonadati</taxon>
        <taxon>Pseudomonadota</taxon>
        <taxon>Alphaproteobacteria</taxon>
        <taxon>Rhodobacterales</taxon>
        <taxon>Roseobacteraceae</taxon>
        <taxon>Celeribacter</taxon>
    </lineage>
</organism>
<reference evidence="6 7" key="1">
    <citation type="submission" date="2016-10" db="EMBL/GenBank/DDBJ databases">
        <authorList>
            <person name="de Groot N.N."/>
        </authorList>
    </citation>
    <scope>NUCLEOTIDE SEQUENCE [LARGE SCALE GENOMIC DNA]</scope>
    <source>
        <strain evidence="6 7">CGMCC 1.8891</strain>
    </source>
</reference>
<evidence type="ECO:0000256" key="3">
    <source>
        <dbReference type="ARBA" id="ARBA00023125"/>
    </source>
</evidence>
<dbReference type="EMBL" id="FORY01000011">
    <property type="protein sequence ID" value="SFJ82066.1"/>
    <property type="molecule type" value="Genomic_DNA"/>
</dbReference>
<feature type="domain" description="HTH lysR-type" evidence="5">
    <location>
        <begin position="1"/>
        <end position="61"/>
    </location>
</feature>
<dbReference type="NCBIfam" id="NF009888">
    <property type="entry name" value="PRK13348.1"/>
    <property type="match status" value="1"/>
</dbReference>
<dbReference type="InterPro" id="IPR000847">
    <property type="entry name" value="LysR_HTH_N"/>
</dbReference>
<dbReference type="AlphaFoldDB" id="A0A1I3UJS5"/>
<name>A0A1I3UJS5_9RHOB</name>